<gene>
    <name evidence="1" type="ORF">GBAR_LOCUS4339</name>
</gene>
<dbReference type="Proteomes" id="UP001174909">
    <property type="component" value="Unassembled WGS sequence"/>
</dbReference>
<name>A0AA35W2G2_GEOBA</name>
<comment type="caution">
    <text evidence="1">The sequence shown here is derived from an EMBL/GenBank/DDBJ whole genome shotgun (WGS) entry which is preliminary data.</text>
</comment>
<proteinExistence type="predicted"/>
<dbReference type="EMBL" id="CASHTH010000626">
    <property type="protein sequence ID" value="CAI8005648.1"/>
    <property type="molecule type" value="Genomic_DNA"/>
</dbReference>
<evidence type="ECO:0000313" key="1">
    <source>
        <dbReference type="EMBL" id="CAI8005648.1"/>
    </source>
</evidence>
<evidence type="ECO:0000313" key="2">
    <source>
        <dbReference type="Proteomes" id="UP001174909"/>
    </source>
</evidence>
<organism evidence="1 2">
    <name type="scientific">Geodia barretti</name>
    <name type="common">Barrett's horny sponge</name>
    <dbReference type="NCBI Taxonomy" id="519541"/>
    <lineage>
        <taxon>Eukaryota</taxon>
        <taxon>Metazoa</taxon>
        <taxon>Porifera</taxon>
        <taxon>Demospongiae</taxon>
        <taxon>Heteroscleromorpha</taxon>
        <taxon>Tetractinellida</taxon>
        <taxon>Astrophorina</taxon>
        <taxon>Geodiidae</taxon>
        <taxon>Geodia</taxon>
    </lineage>
</organism>
<dbReference type="AlphaFoldDB" id="A0AA35W2G2"/>
<protein>
    <submittedName>
        <fullName evidence="1">Uncharacterized protein</fullName>
    </submittedName>
</protein>
<reference evidence="1" key="1">
    <citation type="submission" date="2023-03" db="EMBL/GenBank/DDBJ databases">
        <authorList>
            <person name="Steffen K."/>
            <person name="Cardenas P."/>
        </authorList>
    </citation>
    <scope>NUCLEOTIDE SEQUENCE</scope>
</reference>
<keyword evidence="2" id="KW-1185">Reference proteome</keyword>
<accession>A0AA35W2G2</accession>
<sequence length="91" mass="9656">MTIVGFLVEGYQDVDVISRRQDRVDRDAGLRPSGATQNLGREGGERKGVIAHLGGGLGQAFGGSHDTLSAFASEPNDEITHLHMGRPPSSQ</sequence>